<evidence type="ECO:0000313" key="1">
    <source>
        <dbReference type="EMBL" id="PVH32840.1"/>
    </source>
</evidence>
<sequence length="55" mass="6312">MMGLVETAKRRVTFYSNSTRNRASAARLCACFAGWVEHSTNCNFVMSRMRNPFCM</sequence>
<name>A0A2T8I5A2_9POAL</name>
<organism evidence="1">
    <name type="scientific">Panicum hallii</name>
    <dbReference type="NCBI Taxonomy" id="206008"/>
    <lineage>
        <taxon>Eukaryota</taxon>
        <taxon>Viridiplantae</taxon>
        <taxon>Streptophyta</taxon>
        <taxon>Embryophyta</taxon>
        <taxon>Tracheophyta</taxon>
        <taxon>Spermatophyta</taxon>
        <taxon>Magnoliopsida</taxon>
        <taxon>Liliopsida</taxon>
        <taxon>Poales</taxon>
        <taxon>Poaceae</taxon>
        <taxon>PACMAD clade</taxon>
        <taxon>Panicoideae</taxon>
        <taxon>Panicodae</taxon>
        <taxon>Paniceae</taxon>
        <taxon>Panicinae</taxon>
        <taxon>Panicum</taxon>
        <taxon>Panicum sect. Panicum</taxon>
    </lineage>
</organism>
<dbReference type="Gramene" id="PVH32840">
    <property type="protein sequence ID" value="PVH32840"/>
    <property type="gene ID" value="PAHAL_9G501700"/>
</dbReference>
<dbReference type="AlphaFoldDB" id="A0A2T8I5A2"/>
<reference evidence="1" key="1">
    <citation type="submission" date="2018-04" db="EMBL/GenBank/DDBJ databases">
        <title>WGS assembly of Panicum hallii.</title>
        <authorList>
            <person name="Lovell J."/>
            <person name="Jenkins J."/>
            <person name="Lowry D."/>
            <person name="Mamidi S."/>
            <person name="Sreedasyam A."/>
            <person name="Weng X."/>
            <person name="Barry K."/>
            <person name="Bonette J."/>
            <person name="Campitelli B."/>
            <person name="Daum C."/>
            <person name="Gordon S."/>
            <person name="Gould B."/>
            <person name="Lipzen A."/>
            <person name="Macqueen A."/>
            <person name="Palacio-Mejia J."/>
            <person name="Plott C."/>
            <person name="Shakirov E."/>
            <person name="Shu S."/>
            <person name="Yoshinaga Y."/>
            <person name="Zane M."/>
            <person name="Rokhsar D."/>
            <person name="Grimwood J."/>
            <person name="Schmutz J."/>
            <person name="Juenger T."/>
        </authorList>
    </citation>
    <scope>NUCLEOTIDE SEQUENCE [LARGE SCALE GENOMIC DNA]</scope>
    <source>
        <strain evidence="1">FIL2</strain>
    </source>
</reference>
<protein>
    <submittedName>
        <fullName evidence="1">Uncharacterized protein</fullName>
    </submittedName>
</protein>
<dbReference type="EMBL" id="CM008054">
    <property type="protein sequence ID" value="PVH32840.1"/>
    <property type="molecule type" value="Genomic_DNA"/>
</dbReference>
<proteinExistence type="predicted"/>
<gene>
    <name evidence="1" type="ORF">PAHAL_9G501700</name>
</gene>
<accession>A0A2T8I5A2</accession>
<dbReference type="Proteomes" id="UP000243499">
    <property type="component" value="Chromosome 9"/>
</dbReference>